<evidence type="ECO:0000259" key="5">
    <source>
        <dbReference type="PROSITE" id="PS50893"/>
    </source>
</evidence>
<accession>A0A1B8HPP6</accession>
<dbReference type="InterPro" id="IPR050153">
    <property type="entry name" value="Metal_Ion_Import_ABC"/>
</dbReference>
<dbReference type="InterPro" id="IPR003439">
    <property type="entry name" value="ABC_transporter-like_ATP-bd"/>
</dbReference>
<dbReference type="EMBL" id="LZEX01000001">
    <property type="protein sequence ID" value="OBU11277.1"/>
    <property type="molecule type" value="Genomic_DNA"/>
</dbReference>
<sequence>MIRVNQLSYHTGQRPLFDKLTFSQPQGSVAAVLGPNGRGKTTLLRLLLSLQKGATGKVKLNAPAAYVPQLSGALFNYSVRTMVSLGRVRHLSWYASPSRRDHDITDQAMADLGLTLFADKPFNLLSGGEKQMVMIARALAGEPEILILDEPTSALDLANQDTVLSVLKMLAAERGKTILFTSHYPQHALHIADYSLLLFSGTHAQFGDSNSMLTAENLEKLYQIPVAVTPVTSQNRQTCGVIPLFR</sequence>
<comment type="caution">
    <text evidence="6">The sequence shown here is derived from an EMBL/GenBank/DDBJ whole genome shotgun (WGS) entry which is preliminary data.</text>
</comment>
<gene>
    <name evidence="6" type="ORF">AYY17_00525</name>
</gene>
<keyword evidence="4" id="KW-0067">ATP-binding</keyword>
<dbReference type="PANTHER" id="PTHR42734:SF6">
    <property type="entry name" value="MOLYBDATE IMPORT ATP-BINDING PROTEIN MOLC"/>
    <property type="match status" value="1"/>
</dbReference>
<organism evidence="6 7">
    <name type="scientific">Morganella psychrotolerans</name>
    <dbReference type="NCBI Taxonomy" id="368603"/>
    <lineage>
        <taxon>Bacteria</taxon>
        <taxon>Pseudomonadati</taxon>
        <taxon>Pseudomonadota</taxon>
        <taxon>Gammaproteobacteria</taxon>
        <taxon>Enterobacterales</taxon>
        <taxon>Morganellaceae</taxon>
        <taxon>Morganella</taxon>
    </lineage>
</organism>
<evidence type="ECO:0000256" key="1">
    <source>
        <dbReference type="ARBA" id="ARBA00005417"/>
    </source>
</evidence>
<dbReference type="InterPro" id="IPR003593">
    <property type="entry name" value="AAA+_ATPase"/>
</dbReference>
<dbReference type="RefSeq" id="WP_067420446.1">
    <property type="nucleotide sequence ID" value="NZ_LZEX01000001.1"/>
</dbReference>
<evidence type="ECO:0000313" key="6">
    <source>
        <dbReference type="EMBL" id="OBU11277.1"/>
    </source>
</evidence>
<keyword evidence="2" id="KW-0813">Transport</keyword>
<feature type="domain" description="ABC transporter" evidence="5">
    <location>
        <begin position="2"/>
        <end position="225"/>
    </location>
</feature>
<dbReference type="InterPro" id="IPR017871">
    <property type="entry name" value="ABC_transporter-like_CS"/>
</dbReference>
<keyword evidence="3" id="KW-0547">Nucleotide-binding</keyword>
<dbReference type="SMART" id="SM00382">
    <property type="entry name" value="AAA"/>
    <property type="match status" value="1"/>
</dbReference>
<dbReference type="Gene3D" id="3.40.50.300">
    <property type="entry name" value="P-loop containing nucleotide triphosphate hydrolases"/>
    <property type="match status" value="1"/>
</dbReference>
<dbReference type="AlphaFoldDB" id="A0A1B8HPP6"/>
<dbReference type="PROSITE" id="PS00211">
    <property type="entry name" value="ABC_TRANSPORTER_1"/>
    <property type="match status" value="1"/>
</dbReference>
<dbReference type="SUPFAM" id="SSF52540">
    <property type="entry name" value="P-loop containing nucleoside triphosphate hydrolases"/>
    <property type="match status" value="1"/>
</dbReference>
<dbReference type="GO" id="GO:0005524">
    <property type="term" value="F:ATP binding"/>
    <property type="evidence" value="ECO:0007669"/>
    <property type="project" value="UniProtKB-KW"/>
</dbReference>
<protein>
    <submittedName>
        <fullName evidence="6">ABC transporter</fullName>
    </submittedName>
</protein>
<reference evidence="6 7" key="1">
    <citation type="submission" date="2016-06" db="EMBL/GenBank/DDBJ databases">
        <authorList>
            <person name="Kjaerup R.B."/>
            <person name="Dalgaard T.S."/>
            <person name="Juul-Madsen H.R."/>
        </authorList>
    </citation>
    <scope>NUCLEOTIDE SEQUENCE [LARGE SCALE GENOMIC DNA]</scope>
    <source>
        <strain evidence="6 7">GCSL-Mp3</strain>
    </source>
</reference>
<proteinExistence type="inferred from homology"/>
<name>A0A1B8HPP6_9GAMM</name>
<dbReference type="InterPro" id="IPR027417">
    <property type="entry name" value="P-loop_NTPase"/>
</dbReference>
<dbReference type="STRING" id="368603.AYY16_04375"/>
<evidence type="ECO:0000313" key="7">
    <source>
        <dbReference type="Proteomes" id="UP000092247"/>
    </source>
</evidence>
<evidence type="ECO:0000256" key="2">
    <source>
        <dbReference type="ARBA" id="ARBA00022448"/>
    </source>
</evidence>
<dbReference type="PROSITE" id="PS50893">
    <property type="entry name" value="ABC_TRANSPORTER_2"/>
    <property type="match status" value="1"/>
</dbReference>
<dbReference type="Pfam" id="PF00005">
    <property type="entry name" value="ABC_tran"/>
    <property type="match status" value="1"/>
</dbReference>
<comment type="similarity">
    <text evidence="1">Belongs to the ABC transporter superfamily.</text>
</comment>
<dbReference type="PANTHER" id="PTHR42734">
    <property type="entry name" value="METAL TRANSPORT SYSTEM ATP-BINDING PROTEIN TM_0124-RELATED"/>
    <property type="match status" value="1"/>
</dbReference>
<evidence type="ECO:0000256" key="4">
    <source>
        <dbReference type="ARBA" id="ARBA00022840"/>
    </source>
</evidence>
<dbReference type="GO" id="GO:0016887">
    <property type="term" value="F:ATP hydrolysis activity"/>
    <property type="evidence" value="ECO:0007669"/>
    <property type="project" value="InterPro"/>
</dbReference>
<dbReference type="Proteomes" id="UP000092247">
    <property type="component" value="Unassembled WGS sequence"/>
</dbReference>
<evidence type="ECO:0000256" key="3">
    <source>
        <dbReference type="ARBA" id="ARBA00022741"/>
    </source>
</evidence>